<dbReference type="InterPro" id="IPR003917">
    <property type="entry name" value="NADH_UbQ_OxRdtase_chain2"/>
</dbReference>
<comment type="similarity">
    <text evidence="2 17">Belongs to the complex I subunit 2 family.</text>
</comment>
<dbReference type="EC" id="7.1.1.2" evidence="3 17"/>
<evidence type="ECO:0000256" key="17">
    <source>
        <dbReference type="RuleBase" id="RU003403"/>
    </source>
</evidence>
<feature type="transmembrane region" description="Helical" evidence="17">
    <location>
        <begin position="190"/>
        <end position="211"/>
    </location>
</feature>
<protein>
    <recommendedName>
        <fullName evidence="4 17">NADH-ubiquinone oxidoreductase chain 2</fullName>
        <ecNumber evidence="3 17">7.1.1.2</ecNumber>
    </recommendedName>
</protein>
<evidence type="ECO:0000256" key="9">
    <source>
        <dbReference type="ARBA" id="ARBA00022967"/>
    </source>
</evidence>
<feature type="domain" description="NADH dehydrogenase subunit 2 C-terminal" evidence="19">
    <location>
        <begin position="290"/>
        <end position="343"/>
    </location>
</feature>
<evidence type="ECO:0000256" key="11">
    <source>
        <dbReference type="ARBA" id="ARBA00022989"/>
    </source>
</evidence>
<gene>
    <name evidence="20" type="primary">ND2</name>
</gene>
<geneLocation type="mitochondrion" evidence="20"/>
<dbReference type="PRINTS" id="PR01436">
    <property type="entry name" value="NADHDHGNASE2"/>
</dbReference>
<feature type="transmembrane region" description="Helical" evidence="17">
    <location>
        <begin position="275"/>
        <end position="294"/>
    </location>
</feature>
<sequence length="346" mass="38473">MNPLIWTVLITGLSTGSIITMMSHHWLLAWLGLELNTLSILPIIIKPHHPRATEATTKYFLVQATAAMLILFASTLNAWQTGQWSIMATTNPVITTTLALALLLKLGVAPAHFWYPDVLQGSTMRTALLISTWQKLAPLSLLYMIISNAPTQVMLFVGLLSTLIGGWAGLNQTQLRKIMAFSSIAHMGWLITATTINPSLASITLSMYIIMTSSVFHYMDNTTAKTISDLSTAQVYYPAITTTMMVTLMSLGGLPPMTGFMPKWLILKELTLMNMPFLCTMLALSSLPSLFFYIRMTYLISLTTAPSTNTMKHKWRFKNNPHTYMTLTTVLSLLLLPITPLMYNSL</sequence>
<comment type="function">
    <text evidence="17">Core subunit of the mitochondrial membrane respiratory chain NADH dehydrogenase (Complex I) which catalyzes electron transfer from NADH through the respiratory chain, using ubiquinone as an electron acceptor. Essential for the catalytic activity and assembly of complex I.</text>
</comment>
<dbReference type="InterPro" id="IPR010933">
    <property type="entry name" value="NADH_DH_su2_C"/>
</dbReference>
<dbReference type="InterPro" id="IPR050175">
    <property type="entry name" value="Complex_I_Subunit_2"/>
</dbReference>
<feature type="transmembrane region" description="Helical" evidence="17">
    <location>
        <begin position="92"/>
        <end position="115"/>
    </location>
</feature>
<feature type="transmembrane region" description="Helical" evidence="17">
    <location>
        <begin position="127"/>
        <end position="146"/>
    </location>
</feature>
<feature type="transmembrane region" description="Helical" evidence="17">
    <location>
        <begin position="26"/>
        <end position="45"/>
    </location>
</feature>
<evidence type="ECO:0000256" key="1">
    <source>
        <dbReference type="ARBA" id="ARBA00004448"/>
    </source>
</evidence>
<evidence type="ECO:0000256" key="5">
    <source>
        <dbReference type="ARBA" id="ARBA00022448"/>
    </source>
</evidence>
<evidence type="ECO:0000256" key="16">
    <source>
        <dbReference type="ARBA" id="ARBA00049551"/>
    </source>
</evidence>
<keyword evidence="14 17" id="KW-0496">Mitochondrion</keyword>
<keyword evidence="8 17" id="KW-0999">Mitochondrion inner membrane</keyword>
<keyword evidence="12 17" id="KW-0520">NAD</keyword>
<proteinExistence type="inferred from homology"/>
<dbReference type="PANTHER" id="PTHR46552">
    <property type="entry name" value="NADH-UBIQUINONE OXIDOREDUCTASE CHAIN 2"/>
    <property type="match status" value="1"/>
</dbReference>
<dbReference type="Pfam" id="PF06444">
    <property type="entry name" value="NADH_dehy_S2_C"/>
    <property type="match status" value="1"/>
</dbReference>
<feature type="transmembrane region" description="Helical" evidence="17">
    <location>
        <begin position="235"/>
        <end position="254"/>
    </location>
</feature>
<keyword evidence="11 17" id="KW-1133">Transmembrane helix</keyword>
<dbReference type="GO" id="GO:0006120">
    <property type="term" value="P:mitochondrial electron transport, NADH to ubiquinone"/>
    <property type="evidence" value="ECO:0007669"/>
    <property type="project" value="InterPro"/>
</dbReference>
<evidence type="ECO:0000256" key="7">
    <source>
        <dbReference type="ARBA" id="ARBA00022692"/>
    </source>
</evidence>
<evidence type="ECO:0000313" key="20">
    <source>
        <dbReference type="EMBL" id="AFP67669.1"/>
    </source>
</evidence>
<comment type="subcellular location">
    <subcellularLocation>
        <location evidence="1 17">Mitochondrion inner membrane</location>
        <topology evidence="1 17">Multi-pass membrane protein</topology>
    </subcellularLocation>
</comment>
<feature type="transmembrane region" description="Helical" evidence="17">
    <location>
        <begin position="324"/>
        <end position="343"/>
    </location>
</feature>
<dbReference type="InterPro" id="IPR001750">
    <property type="entry name" value="ND/Mrp_TM"/>
</dbReference>
<keyword evidence="10 17" id="KW-0249">Electron transport</keyword>
<keyword evidence="13 17" id="KW-0830">Ubiquinone</keyword>
<evidence type="ECO:0000256" key="3">
    <source>
        <dbReference type="ARBA" id="ARBA00012944"/>
    </source>
</evidence>
<dbReference type="GO" id="GO:0005743">
    <property type="term" value="C:mitochondrial inner membrane"/>
    <property type="evidence" value="ECO:0007669"/>
    <property type="project" value="UniProtKB-SubCell"/>
</dbReference>
<keyword evidence="15 17" id="KW-0472">Membrane</keyword>
<evidence type="ECO:0000256" key="10">
    <source>
        <dbReference type="ARBA" id="ARBA00022982"/>
    </source>
</evidence>
<evidence type="ECO:0000256" key="6">
    <source>
        <dbReference type="ARBA" id="ARBA00022660"/>
    </source>
</evidence>
<name>J7G4Z5_9SAUR</name>
<organism evidence="20">
    <name type="scientific">Rhoptropella ocellata</name>
    <name type="common">Namaqua day gecko</name>
    <dbReference type="NCBI Taxonomy" id="232317"/>
    <lineage>
        <taxon>Eukaryota</taxon>
        <taxon>Metazoa</taxon>
        <taxon>Chordata</taxon>
        <taxon>Craniata</taxon>
        <taxon>Vertebrata</taxon>
        <taxon>Euteleostomi</taxon>
        <taxon>Lepidosauria</taxon>
        <taxon>Squamata</taxon>
        <taxon>Bifurcata</taxon>
        <taxon>Gekkota</taxon>
        <taxon>Gekkonidae</taxon>
        <taxon>Gekkoninae</taxon>
        <taxon>Rhoptropella</taxon>
    </lineage>
</organism>
<keyword evidence="9 17" id="KW-1278">Translocase</keyword>
<evidence type="ECO:0000256" key="13">
    <source>
        <dbReference type="ARBA" id="ARBA00023075"/>
    </source>
</evidence>
<dbReference type="AlphaFoldDB" id="J7G4Z5"/>
<dbReference type="Pfam" id="PF00361">
    <property type="entry name" value="Proton_antipo_M"/>
    <property type="match status" value="1"/>
</dbReference>
<evidence type="ECO:0000256" key="12">
    <source>
        <dbReference type="ARBA" id="ARBA00023027"/>
    </source>
</evidence>
<evidence type="ECO:0000256" key="2">
    <source>
        <dbReference type="ARBA" id="ARBA00007012"/>
    </source>
</evidence>
<evidence type="ECO:0000259" key="19">
    <source>
        <dbReference type="Pfam" id="PF06444"/>
    </source>
</evidence>
<dbReference type="EMBL" id="JX041429">
    <property type="protein sequence ID" value="AFP67669.1"/>
    <property type="molecule type" value="Genomic_DNA"/>
</dbReference>
<keyword evidence="7 17" id="KW-0812">Transmembrane</keyword>
<reference evidence="20" key="1">
    <citation type="journal article" date="2012" name="PLoS ONE">
        <title>Repeated origin and loss of adhesive toepads in geckos.</title>
        <authorList>
            <person name="Gamble T."/>
            <person name="Greenbaum E."/>
            <person name="Jackman T.R."/>
            <person name="Russell A.P."/>
            <person name="Bauer A.M."/>
        </authorList>
    </citation>
    <scope>NUCLEOTIDE SEQUENCE</scope>
</reference>
<dbReference type="GO" id="GO:0008137">
    <property type="term" value="F:NADH dehydrogenase (ubiquinone) activity"/>
    <property type="evidence" value="ECO:0007669"/>
    <property type="project" value="UniProtKB-EC"/>
</dbReference>
<dbReference type="PANTHER" id="PTHR46552:SF1">
    <property type="entry name" value="NADH-UBIQUINONE OXIDOREDUCTASE CHAIN 2"/>
    <property type="match status" value="1"/>
</dbReference>
<evidence type="ECO:0000256" key="4">
    <source>
        <dbReference type="ARBA" id="ARBA00021008"/>
    </source>
</evidence>
<comment type="catalytic activity">
    <reaction evidence="16 17">
        <text>a ubiquinone + NADH + 5 H(+)(in) = a ubiquinol + NAD(+) + 4 H(+)(out)</text>
        <dbReference type="Rhea" id="RHEA:29091"/>
        <dbReference type="Rhea" id="RHEA-COMP:9565"/>
        <dbReference type="Rhea" id="RHEA-COMP:9566"/>
        <dbReference type="ChEBI" id="CHEBI:15378"/>
        <dbReference type="ChEBI" id="CHEBI:16389"/>
        <dbReference type="ChEBI" id="CHEBI:17976"/>
        <dbReference type="ChEBI" id="CHEBI:57540"/>
        <dbReference type="ChEBI" id="CHEBI:57945"/>
        <dbReference type="EC" id="7.1.1.2"/>
    </reaction>
</comment>
<feature type="domain" description="NADH:quinone oxidoreductase/Mrp antiporter transmembrane" evidence="18">
    <location>
        <begin position="23"/>
        <end position="283"/>
    </location>
</feature>
<evidence type="ECO:0000256" key="8">
    <source>
        <dbReference type="ARBA" id="ARBA00022792"/>
    </source>
</evidence>
<feature type="transmembrane region" description="Helical" evidence="17">
    <location>
        <begin position="57"/>
        <end position="80"/>
    </location>
</feature>
<keyword evidence="6 17" id="KW-0679">Respiratory chain</keyword>
<evidence type="ECO:0000256" key="15">
    <source>
        <dbReference type="ARBA" id="ARBA00023136"/>
    </source>
</evidence>
<accession>J7G4Z5</accession>
<evidence type="ECO:0000256" key="14">
    <source>
        <dbReference type="ARBA" id="ARBA00023128"/>
    </source>
</evidence>
<evidence type="ECO:0000259" key="18">
    <source>
        <dbReference type="Pfam" id="PF00361"/>
    </source>
</evidence>
<keyword evidence="5" id="KW-0813">Transport</keyword>
<feature type="transmembrane region" description="Helical" evidence="17">
    <location>
        <begin position="152"/>
        <end position="170"/>
    </location>
</feature>